<evidence type="ECO:0000256" key="6">
    <source>
        <dbReference type="HAMAP-Rule" id="MF_01974"/>
    </source>
</evidence>
<keyword evidence="2 6" id="KW-0031">Aminopeptidase</keyword>
<evidence type="ECO:0000313" key="10">
    <source>
        <dbReference type="EMBL" id="PAD75458.1"/>
    </source>
</evidence>
<proteinExistence type="inferred from homology"/>
<evidence type="ECO:0000256" key="4">
    <source>
        <dbReference type="ARBA" id="ARBA00022723"/>
    </source>
</evidence>
<gene>
    <name evidence="6 10" type="primary">map</name>
    <name evidence="10" type="ORF">CHH67_14705</name>
    <name evidence="9" type="ORF">GNP94_05465</name>
</gene>
<feature type="binding site" evidence="6">
    <location>
        <position position="235"/>
    </location>
    <ligand>
        <name>a divalent metal cation</name>
        <dbReference type="ChEBI" id="CHEBI:60240"/>
        <label>1</label>
    </ligand>
</feature>
<feature type="binding site" evidence="6">
    <location>
        <position position="203"/>
    </location>
    <ligand>
        <name>a divalent metal cation</name>
        <dbReference type="ChEBI" id="CHEBI:60240"/>
        <label>2</label>
        <note>catalytic</note>
    </ligand>
</feature>
<dbReference type="GO" id="GO:0006508">
    <property type="term" value="P:proteolysis"/>
    <property type="evidence" value="ECO:0007669"/>
    <property type="project" value="UniProtKB-KW"/>
</dbReference>
<dbReference type="Proteomes" id="UP000435177">
    <property type="component" value="Unassembled WGS sequence"/>
</dbReference>
<evidence type="ECO:0000256" key="7">
    <source>
        <dbReference type="RuleBase" id="RU003653"/>
    </source>
</evidence>
<dbReference type="SUPFAM" id="SSF55920">
    <property type="entry name" value="Creatinase/aminopeptidase"/>
    <property type="match status" value="1"/>
</dbReference>
<evidence type="ECO:0000256" key="3">
    <source>
        <dbReference type="ARBA" id="ARBA00022670"/>
    </source>
</evidence>
<evidence type="ECO:0000313" key="11">
    <source>
        <dbReference type="Proteomes" id="UP000215596"/>
    </source>
</evidence>
<dbReference type="EC" id="3.4.11.18" evidence="6 7"/>
<comment type="caution">
    <text evidence="10">The sequence shown here is derived from an EMBL/GenBank/DDBJ whole genome shotgun (WGS) entry which is preliminary data.</text>
</comment>
<feature type="binding site" evidence="6">
    <location>
        <position position="107"/>
    </location>
    <ligand>
        <name>a divalent metal cation</name>
        <dbReference type="ChEBI" id="CHEBI:60240"/>
        <label>1</label>
    </ligand>
</feature>
<dbReference type="NCBIfam" id="TIGR00500">
    <property type="entry name" value="met_pdase_I"/>
    <property type="match status" value="1"/>
</dbReference>
<feature type="domain" description="Peptidase M24" evidence="8">
    <location>
        <begin position="15"/>
        <end position="241"/>
    </location>
</feature>
<dbReference type="InterPro" id="IPR002467">
    <property type="entry name" value="Pept_M24A_MAP1"/>
</dbReference>
<comment type="similarity">
    <text evidence="6">Belongs to the peptidase M24A family. Methionine aminopeptidase type 1 subfamily.</text>
</comment>
<name>A0A268EQQ5_9BACL</name>
<accession>A0A268EQQ5</accession>
<dbReference type="PRINTS" id="PR00599">
    <property type="entry name" value="MAPEPTIDASE"/>
</dbReference>
<dbReference type="PANTHER" id="PTHR43330">
    <property type="entry name" value="METHIONINE AMINOPEPTIDASE"/>
    <property type="match status" value="1"/>
</dbReference>
<dbReference type="PANTHER" id="PTHR43330:SF17">
    <property type="entry name" value="METHIONINE AMINOPEPTIDASE"/>
    <property type="match status" value="1"/>
</dbReference>
<dbReference type="HAMAP" id="MF_01974">
    <property type="entry name" value="MetAP_1"/>
    <property type="match status" value="1"/>
</dbReference>
<dbReference type="AlphaFoldDB" id="A0A268EQQ5"/>
<organism evidence="10 11">
    <name type="scientific">Paenibacillus campinasensis</name>
    <dbReference type="NCBI Taxonomy" id="66347"/>
    <lineage>
        <taxon>Bacteria</taxon>
        <taxon>Bacillati</taxon>
        <taxon>Bacillota</taxon>
        <taxon>Bacilli</taxon>
        <taxon>Bacillales</taxon>
        <taxon>Paenibacillaceae</taxon>
        <taxon>Paenibacillus</taxon>
    </lineage>
</organism>
<feature type="binding site" evidence="6">
    <location>
        <position position="107"/>
    </location>
    <ligand>
        <name>a divalent metal cation</name>
        <dbReference type="ChEBI" id="CHEBI:60240"/>
        <label>2</label>
        <note>catalytic</note>
    </ligand>
</feature>
<keyword evidence="5 6" id="KW-0378">Hydrolase</keyword>
<dbReference type="EMBL" id="WOAA01000002">
    <property type="protein sequence ID" value="MUG65454.1"/>
    <property type="molecule type" value="Genomic_DNA"/>
</dbReference>
<feature type="binding site" evidence="6">
    <location>
        <position position="177"/>
    </location>
    <ligand>
        <name>substrate</name>
    </ligand>
</feature>
<feature type="binding site" evidence="6">
    <location>
        <position position="96"/>
    </location>
    <ligand>
        <name>a divalent metal cation</name>
        <dbReference type="ChEBI" id="CHEBI:60240"/>
        <label>1</label>
    </ligand>
</feature>
<keyword evidence="3 6" id="KW-0645">Protease</keyword>
<evidence type="ECO:0000313" key="9">
    <source>
        <dbReference type="EMBL" id="MUG65454.1"/>
    </source>
</evidence>
<evidence type="ECO:0000256" key="2">
    <source>
        <dbReference type="ARBA" id="ARBA00022438"/>
    </source>
</evidence>
<feature type="binding site" evidence="6">
    <location>
        <position position="79"/>
    </location>
    <ligand>
        <name>substrate</name>
    </ligand>
</feature>
<dbReference type="EMBL" id="NPBY01000045">
    <property type="protein sequence ID" value="PAD75458.1"/>
    <property type="molecule type" value="Genomic_DNA"/>
</dbReference>
<feature type="binding site" evidence="6">
    <location>
        <position position="170"/>
    </location>
    <ligand>
        <name>a divalent metal cation</name>
        <dbReference type="ChEBI" id="CHEBI:60240"/>
        <label>2</label>
        <note>catalytic</note>
    </ligand>
</feature>
<comment type="subunit">
    <text evidence="6">Monomer.</text>
</comment>
<evidence type="ECO:0000259" key="8">
    <source>
        <dbReference type="Pfam" id="PF00557"/>
    </source>
</evidence>
<dbReference type="Pfam" id="PF00557">
    <property type="entry name" value="Peptidase_M24"/>
    <property type="match status" value="1"/>
</dbReference>
<dbReference type="GO" id="GO:0005829">
    <property type="term" value="C:cytosol"/>
    <property type="evidence" value="ECO:0007669"/>
    <property type="project" value="TreeGrafter"/>
</dbReference>
<comment type="function">
    <text evidence="1 6">Removes the N-terminal methionine from nascent proteins. The N-terminal methionine is often cleaved when the second residue in the primary sequence is small and uncharged (Met-Ala-, Cys, Gly, Pro, Ser, Thr, or Val). Requires deformylation of the N(alpha)-formylated initiator methionine before it can be hydrolyzed.</text>
</comment>
<comment type="cofactor">
    <cofactor evidence="6">
        <name>Co(2+)</name>
        <dbReference type="ChEBI" id="CHEBI:48828"/>
    </cofactor>
    <cofactor evidence="6">
        <name>Zn(2+)</name>
        <dbReference type="ChEBI" id="CHEBI:29105"/>
    </cofactor>
    <cofactor evidence="6">
        <name>Mn(2+)</name>
        <dbReference type="ChEBI" id="CHEBI:29035"/>
    </cofactor>
    <cofactor evidence="6">
        <name>Fe(2+)</name>
        <dbReference type="ChEBI" id="CHEBI:29033"/>
    </cofactor>
    <text evidence="6">Binds 2 divalent metal cations per subunit. Has a high-affinity and a low affinity metal-binding site. The true nature of the physiological cofactor is under debate. The enzyme is active with cobalt, zinc, manganese or divalent iron ions. Most likely, methionine aminopeptidases function as mononuclear Fe(2+)-metalloproteases under physiological conditions, and the catalytically relevant metal-binding site has been assigned to the histidine-containing high-affinity site.</text>
</comment>
<sequence>MGKVTLKSAEEIGYIRQAGSLLAACHQMIAKRIKPGVTTLEIDRLVEQYLEREGAYPEQKGYKGYRFATCASVNEVVCHGFPDDRPLADGDVVTIDIVVNKNGWLADSGWTYEVGQVAPEVKRLMNRTKEAMYKGIEKVRHGVPLGDVGHAMETVAEEEGYGIVKALVGHGIGRSLHEPPDVPSFGTPGKGLMLKEGMVITVEPVFTLGPTGAVYWGDDGWTITSADGSVGVQYEHTVAVTRNGPIILTGL</sequence>
<comment type="catalytic activity">
    <reaction evidence="6 7">
        <text>Release of N-terminal amino acids, preferentially methionine, from peptides and arylamides.</text>
        <dbReference type="EC" id="3.4.11.18"/>
    </reaction>
</comment>
<feature type="binding site" evidence="6">
    <location>
        <position position="235"/>
    </location>
    <ligand>
        <name>a divalent metal cation</name>
        <dbReference type="ChEBI" id="CHEBI:60240"/>
        <label>2</label>
        <note>catalytic</note>
    </ligand>
</feature>
<keyword evidence="12" id="KW-1185">Reference proteome</keyword>
<evidence type="ECO:0000313" key="12">
    <source>
        <dbReference type="Proteomes" id="UP000435177"/>
    </source>
</evidence>
<dbReference type="InterPro" id="IPR036005">
    <property type="entry name" value="Creatinase/aminopeptidase-like"/>
</dbReference>
<dbReference type="CDD" id="cd01086">
    <property type="entry name" value="MetAP1"/>
    <property type="match status" value="1"/>
</dbReference>
<protein>
    <recommendedName>
        <fullName evidence="6 7">Methionine aminopeptidase</fullName>
        <shortName evidence="6">MAP</shortName>
        <shortName evidence="6">MetAP</shortName>
        <ecNumber evidence="6 7">3.4.11.18</ecNumber>
    </recommendedName>
    <alternativeName>
        <fullName evidence="6">Peptidase M</fullName>
    </alternativeName>
</protein>
<dbReference type="RefSeq" id="WP_095265948.1">
    <property type="nucleotide sequence ID" value="NZ_NPBY01000045.1"/>
</dbReference>
<dbReference type="GO" id="GO:0004239">
    <property type="term" value="F:initiator methionyl aminopeptidase activity"/>
    <property type="evidence" value="ECO:0007669"/>
    <property type="project" value="UniProtKB-UniRule"/>
</dbReference>
<dbReference type="OrthoDB" id="9802055at2"/>
<keyword evidence="4 6" id="KW-0479">Metal-binding</keyword>
<dbReference type="Proteomes" id="UP000215596">
    <property type="component" value="Unassembled WGS sequence"/>
</dbReference>
<dbReference type="InterPro" id="IPR000994">
    <property type="entry name" value="Pept_M24"/>
</dbReference>
<dbReference type="InterPro" id="IPR001714">
    <property type="entry name" value="Pept_M24_MAP"/>
</dbReference>
<dbReference type="Gene3D" id="3.90.230.10">
    <property type="entry name" value="Creatinase/methionine aminopeptidase superfamily"/>
    <property type="match status" value="1"/>
</dbReference>
<dbReference type="GO" id="GO:0070006">
    <property type="term" value="F:metalloaminopeptidase activity"/>
    <property type="evidence" value="ECO:0007669"/>
    <property type="project" value="UniProtKB-UniRule"/>
</dbReference>
<reference evidence="9 12" key="2">
    <citation type="submission" date="2019-11" db="EMBL/GenBank/DDBJ databases">
        <title>Draft genome sequences of five Paenibacillus species of dairy origin.</title>
        <authorList>
            <person name="Olajide A.M."/>
            <person name="Chen S."/>
            <person name="Lapointe G."/>
        </authorList>
    </citation>
    <scope>NUCLEOTIDE SEQUENCE [LARGE SCALE GENOMIC DNA]</scope>
    <source>
        <strain evidence="9 12">3CS1</strain>
    </source>
</reference>
<evidence type="ECO:0000256" key="1">
    <source>
        <dbReference type="ARBA" id="ARBA00002521"/>
    </source>
</evidence>
<reference evidence="10 11" key="1">
    <citation type="submission" date="2017-07" db="EMBL/GenBank/DDBJ databases">
        <title>Isolation and whole genome analysis of endospore-forming bacteria from heroin.</title>
        <authorList>
            <person name="Kalinowski J."/>
            <person name="Ahrens B."/>
            <person name="Al-Dilaimi A."/>
            <person name="Winkler A."/>
            <person name="Wibberg D."/>
            <person name="Schleenbecker U."/>
            <person name="Ruckert C."/>
            <person name="Wolfel R."/>
            <person name="Grass G."/>
        </authorList>
    </citation>
    <scope>NUCLEOTIDE SEQUENCE [LARGE SCALE GENOMIC DNA]</scope>
    <source>
        <strain evidence="10 11">7537-G1</strain>
    </source>
</reference>
<evidence type="ECO:0000256" key="5">
    <source>
        <dbReference type="ARBA" id="ARBA00022801"/>
    </source>
</evidence>
<dbReference type="GO" id="GO:0046872">
    <property type="term" value="F:metal ion binding"/>
    <property type="evidence" value="ECO:0007669"/>
    <property type="project" value="UniProtKB-UniRule"/>
</dbReference>